<feature type="compositionally biased region" description="Polar residues" evidence="8">
    <location>
        <begin position="582"/>
        <end position="597"/>
    </location>
</feature>
<feature type="compositionally biased region" description="Low complexity" evidence="8">
    <location>
        <begin position="468"/>
        <end position="478"/>
    </location>
</feature>
<feature type="non-terminal residue" evidence="10">
    <location>
        <position position="1"/>
    </location>
</feature>
<dbReference type="Pfam" id="PF13912">
    <property type="entry name" value="zf-C2H2_6"/>
    <property type="match status" value="1"/>
</dbReference>
<dbReference type="SMART" id="SM00355">
    <property type="entry name" value="ZnF_C2H2"/>
    <property type="match status" value="6"/>
</dbReference>
<keyword evidence="6" id="KW-0539">Nucleus</keyword>
<dbReference type="GO" id="GO:0008168">
    <property type="term" value="F:methyltransferase activity"/>
    <property type="evidence" value="ECO:0007669"/>
    <property type="project" value="UniProtKB-KW"/>
</dbReference>
<organism evidence="10 11">
    <name type="scientific">Clonorchis sinensis</name>
    <name type="common">Chinese liver fluke</name>
    <dbReference type="NCBI Taxonomy" id="79923"/>
    <lineage>
        <taxon>Eukaryota</taxon>
        <taxon>Metazoa</taxon>
        <taxon>Spiralia</taxon>
        <taxon>Lophotrochozoa</taxon>
        <taxon>Platyhelminthes</taxon>
        <taxon>Trematoda</taxon>
        <taxon>Digenea</taxon>
        <taxon>Opisthorchiida</taxon>
        <taxon>Opisthorchiata</taxon>
        <taxon>Opisthorchiidae</taxon>
        <taxon>Clonorchis</taxon>
    </lineage>
</organism>
<feature type="region of interest" description="Disordered" evidence="8">
    <location>
        <begin position="459"/>
        <end position="519"/>
    </location>
</feature>
<feature type="domain" description="C2H2-type" evidence="9">
    <location>
        <begin position="606"/>
        <end position="633"/>
    </location>
</feature>
<dbReference type="PROSITE" id="PS50157">
    <property type="entry name" value="ZINC_FINGER_C2H2_2"/>
    <property type="match status" value="6"/>
</dbReference>
<proteinExistence type="predicted"/>
<name>G7Y3G2_CLOSI</name>
<feature type="region of interest" description="Disordered" evidence="8">
    <location>
        <begin position="363"/>
        <end position="388"/>
    </location>
</feature>
<dbReference type="AlphaFoldDB" id="G7Y3G2"/>
<dbReference type="PROSITE" id="PS00028">
    <property type="entry name" value="ZINC_FINGER_C2H2_1"/>
    <property type="match status" value="6"/>
</dbReference>
<dbReference type="FunFam" id="3.30.160.60:FF:000145">
    <property type="entry name" value="Zinc finger protein 574"/>
    <property type="match status" value="1"/>
</dbReference>
<dbReference type="PANTHER" id="PTHR16515:SF66">
    <property type="entry name" value="C2H2-TYPE DOMAIN-CONTAINING PROTEIN"/>
    <property type="match status" value="1"/>
</dbReference>
<keyword evidence="10" id="KW-0808">Transferase</keyword>
<reference evidence="10" key="1">
    <citation type="journal article" date="2011" name="Genome Biol.">
        <title>The draft genome of the carcinogenic human liver fluke Clonorchis sinensis.</title>
        <authorList>
            <person name="Wang X."/>
            <person name="Chen W."/>
            <person name="Huang Y."/>
            <person name="Sun J."/>
            <person name="Men J."/>
            <person name="Liu H."/>
            <person name="Luo F."/>
            <person name="Guo L."/>
            <person name="Lv X."/>
            <person name="Deng C."/>
            <person name="Zhou C."/>
            <person name="Fan Y."/>
            <person name="Li X."/>
            <person name="Huang L."/>
            <person name="Hu Y."/>
            <person name="Liang C."/>
            <person name="Hu X."/>
            <person name="Xu J."/>
            <person name="Yu X."/>
        </authorList>
    </citation>
    <scope>NUCLEOTIDE SEQUENCE [LARGE SCALE GENOMIC DNA]</scope>
    <source>
        <strain evidence="10">Henan</strain>
    </source>
</reference>
<dbReference type="GO" id="GO:0008270">
    <property type="term" value="F:zinc ion binding"/>
    <property type="evidence" value="ECO:0007669"/>
    <property type="project" value="UniProtKB-KW"/>
</dbReference>
<feature type="region of interest" description="Disordered" evidence="8">
    <location>
        <begin position="761"/>
        <end position="801"/>
    </location>
</feature>
<dbReference type="FunFam" id="3.30.160.60:FF:000446">
    <property type="entry name" value="Zinc finger protein"/>
    <property type="match status" value="1"/>
</dbReference>
<reference key="2">
    <citation type="submission" date="2011-10" db="EMBL/GenBank/DDBJ databases">
        <title>The genome and transcriptome sequence of Clonorchis sinensis provide insights into the carcinogenic liver fluke.</title>
        <authorList>
            <person name="Wang X."/>
            <person name="Huang Y."/>
            <person name="Chen W."/>
            <person name="Liu H."/>
            <person name="Guo L."/>
            <person name="Chen Y."/>
            <person name="Luo F."/>
            <person name="Zhou W."/>
            <person name="Sun J."/>
            <person name="Mao Q."/>
            <person name="Liang P."/>
            <person name="Zhou C."/>
            <person name="Tian Y."/>
            <person name="Men J."/>
            <person name="Lv X."/>
            <person name="Huang L."/>
            <person name="Zhou J."/>
            <person name="Hu Y."/>
            <person name="Li R."/>
            <person name="Zhang F."/>
            <person name="Lei H."/>
            <person name="Li X."/>
            <person name="Hu X."/>
            <person name="Liang C."/>
            <person name="Xu J."/>
            <person name="Wu Z."/>
            <person name="Yu X."/>
        </authorList>
    </citation>
    <scope>NUCLEOTIDE SEQUENCE</scope>
    <source>
        <strain>Henan</strain>
    </source>
</reference>
<feature type="compositionally biased region" description="Basic and acidic residues" evidence="8">
    <location>
        <begin position="771"/>
        <end position="792"/>
    </location>
</feature>
<dbReference type="Proteomes" id="UP000008909">
    <property type="component" value="Unassembled WGS sequence"/>
</dbReference>
<evidence type="ECO:0000313" key="10">
    <source>
        <dbReference type="EMBL" id="GAA47499.1"/>
    </source>
</evidence>
<feature type="domain" description="C2H2-type" evidence="9">
    <location>
        <begin position="662"/>
        <end position="689"/>
    </location>
</feature>
<dbReference type="FunFam" id="3.30.160.60:FF:001049">
    <property type="entry name" value="zinc finger protein 319"/>
    <property type="match status" value="1"/>
</dbReference>
<evidence type="ECO:0000256" key="5">
    <source>
        <dbReference type="ARBA" id="ARBA00022833"/>
    </source>
</evidence>
<evidence type="ECO:0000256" key="4">
    <source>
        <dbReference type="ARBA" id="ARBA00022771"/>
    </source>
</evidence>
<feature type="domain" description="C2H2-type" evidence="9">
    <location>
        <begin position="718"/>
        <end position="745"/>
    </location>
</feature>
<dbReference type="SUPFAM" id="SSF57667">
    <property type="entry name" value="beta-beta-alpha zinc fingers"/>
    <property type="match status" value="3"/>
</dbReference>
<evidence type="ECO:0000256" key="2">
    <source>
        <dbReference type="ARBA" id="ARBA00022723"/>
    </source>
</evidence>
<feature type="domain" description="C2H2-type" evidence="9">
    <location>
        <begin position="746"/>
        <end position="773"/>
    </location>
</feature>
<dbReference type="InterPro" id="IPR050331">
    <property type="entry name" value="Zinc_finger"/>
</dbReference>
<accession>G7Y3G2</accession>
<evidence type="ECO:0000256" key="3">
    <source>
        <dbReference type="ARBA" id="ARBA00022737"/>
    </source>
</evidence>
<keyword evidence="3" id="KW-0677">Repeat</keyword>
<dbReference type="GO" id="GO:0010468">
    <property type="term" value="P:regulation of gene expression"/>
    <property type="evidence" value="ECO:0007669"/>
    <property type="project" value="TreeGrafter"/>
</dbReference>
<evidence type="ECO:0000313" key="11">
    <source>
        <dbReference type="Proteomes" id="UP000008909"/>
    </source>
</evidence>
<keyword evidence="4 7" id="KW-0863">Zinc-finger</keyword>
<protein>
    <submittedName>
        <fullName evidence="10">Histone-lysine N-methyltransferase PRDM9</fullName>
    </submittedName>
</protein>
<dbReference type="FunFam" id="3.30.160.60:FF:000624">
    <property type="entry name" value="zinc finger protein 697"/>
    <property type="match status" value="1"/>
</dbReference>
<evidence type="ECO:0000259" key="9">
    <source>
        <dbReference type="PROSITE" id="PS50157"/>
    </source>
</evidence>
<dbReference type="GO" id="GO:0005634">
    <property type="term" value="C:nucleus"/>
    <property type="evidence" value="ECO:0007669"/>
    <property type="project" value="UniProtKB-SubCell"/>
</dbReference>
<dbReference type="Gene3D" id="3.30.160.60">
    <property type="entry name" value="Classic Zinc Finger"/>
    <property type="match status" value="6"/>
</dbReference>
<feature type="region of interest" description="Disordered" evidence="8">
    <location>
        <begin position="580"/>
        <end position="603"/>
    </location>
</feature>
<dbReference type="GO" id="GO:0032259">
    <property type="term" value="P:methylation"/>
    <property type="evidence" value="ECO:0007669"/>
    <property type="project" value="UniProtKB-KW"/>
</dbReference>
<comment type="subcellular location">
    <subcellularLocation>
        <location evidence="1">Nucleus</location>
    </subcellularLocation>
</comment>
<feature type="domain" description="C2H2-type" evidence="9">
    <location>
        <begin position="634"/>
        <end position="661"/>
    </location>
</feature>
<gene>
    <name evidence="10" type="ORF">CLF_100440</name>
</gene>
<sequence length="1031" mass="115412">LRTISFSDWERVDAVEKLAGRALGKPREKLTSIEALLGAAFADVVQHKHSIKVKIGLDGVSQCRGSTAPIHRQLLAKRSFKRLGQFGSIPALVLPSGGMAARHRKGGTAEQFFYRDVGAGVNRSECLAHRKLDARPTSSVSVMDWKKDDSVVMDETSPLPDESQCCLRSKITRPRIDKANRSVSGFCVARSYFHTVLLTSLSKFNPNFCRQIDGISTDSLLGNLLSKAFLDKLKHGRTNGGIKPSHFHRRGASSDNGLAKGSVASHIIDTGHVINPNESFQFICRSTNRLPVSIQRFCMTRAKAVAIRSWNRLLGNQTRFVRALRFALFIVHKSFDPVSLRPSRPHQGIHLRTRFRLRPKVRRRATGAERNANWKQAGGDNTKDRLTNQKRFDPCHNVDFLHCVRGGQREAMNAHQLPGQSNDIMAEATLRMMSNPTTIDHINKIVQLGKHSDSMKDSGIGTTYLTASSGSSSNNTSPESEKDALAQNGKGAKHLSLSKVDATSTPATTVKRKSDKTHNRYENNTEHTLNASFLERNQFSFTEVDQLGATPLAPRKRSATDNNHPVLSQTDVVRRSPCLSKPLSSPIGQATETGQSTGKRRQRRMHACDHCEKQFDRPSLLKRHTLTHTGERPFECRYCSKGFSTRSGVNTHERTHTGQRPYVCRICGRRFAAGSNLIFHKYTHTNTRRHQCSQCPKAFVTPGDLRKHEYTHTGEWPFRCTLCDRGFATERNLKSHQVTHTGKKPFTCPICAKGYAQESSMKTHLRTHQKSKVEHDDKQKHRLGGTRDRRGTEMTGPKSHAAYSSVTPPFIYCQVEGNVGGVYEAKQPFPTHNREADCLPWVPPALRLVPNVPSAFTVPPPIHKLRPPSQPPPCSRLQTEPTQTQWFYEQYKTYYLLYMRALSQNAIRHGGGTHTEQTHPMDFQNQGPQHHCMNLNMADAPIPQQIGPDCPVLPFSYPTARSQMTGPNYSPVPATISSHSNLFALPGQQVIQPATSQTPVVLYGSYIDDPVNDDCNYKDMAIDYSMKRNRR</sequence>
<keyword evidence="11" id="KW-1185">Reference proteome</keyword>
<dbReference type="InterPro" id="IPR036236">
    <property type="entry name" value="Znf_C2H2_sf"/>
</dbReference>
<keyword evidence="5" id="KW-0862">Zinc</keyword>
<dbReference type="Pfam" id="PF00096">
    <property type="entry name" value="zf-C2H2"/>
    <property type="match status" value="5"/>
</dbReference>
<dbReference type="FunFam" id="3.30.160.60:FF:002343">
    <property type="entry name" value="Zinc finger protein 33A"/>
    <property type="match status" value="1"/>
</dbReference>
<dbReference type="InterPro" id="IPR013087">
    <property type="entry name" value="Znf_C2H2_type"/>
</dbReference>
<feature type="domain" description="C2H2-type" evidence="9">
    <location>
        <begin position="690"/>
        <end position="717"/>
    </location>
</feature>
<evidence type="ECO:0000256" key="1">
    <source>
        <dbReference type="ARBA" id="ARBA00004123"/>
    </source>
</evidence>
<keyword evidence="2" id="KW-0479">Metal-binding</keyword>
<evidence type="ECO:0000256" key="8">
    <source>
        <dbReference type="SAM" id="MobiDB-lite"/>
    </source>
</evidence>
<evidence type="ECO:0000256" key="7">
    <source>
        <dbReference type="PROSITE-ProRule" id="PRU00042"/>
    </source>
</evidence>
<dbReference type="PANTHER" id="PTHR16515">
    <property type="entry name" value="PR DOMAIN ZINC FINGER PROTEIN"/>
    <property type="match status" value="1"/>
</dbReference>
<dbReference type="Gene3D" id="3.40.50.720">
    <property type="entry name" value="NAD(P)-binding Rossmann-like Domain"/>
    <property type="match status" value="1"/>
</dbReference>
<dbReference type="EMBL" id="DF142841">
    <property type="protein sequence ID" value="GAA47499.1"/>
    <property type="molecule type" value="Genomic_DNA"/>
</dbReference>
<evidence type="ECO:0000256" key="6">
    <source>
        <dbReference type="ARBA" id="ARBA00023242"/>
    </source>
</evidence>
<keyword evidence="10" id="KW-0489">Methyltransferase</keyword>